<keyword evidence="2" id="KW-0812">Transmembrane</keyword>
<evidence type="ECO:0008006" key="5">
    <source>
        <dbReference type="Google" id="ProtNLM"/>
    </source>
</evidence>
<reference evidence="3 4" key="1">
    <citation type="submission" date="2015-10" db="EMBL/GenBank/DDBJ databases">
        <title>Genome analyses suggest a sexual origin of heterokaryosis in a supposedly ancient asexual fungus.</title>
        <authorList>
            <person name="Ropars J."/>
            <person name="Sedzielewska K."/>
            <person name="Noel J."/>
            <person name="Charron P."/>
            <person name="Farinelli L."/>
            <person name="Marton T."/>
            <person name="Kruger M."/>
            <person name="Pelin A."/>
            <person name="Brachmann A."/>
            <person name="Corradi N."/>
        </authorList>
    </citation>
    <scope>NUCLEOTIDE SEQUENCE [LARGE SCALE GENOMIC DNA]</scope>
    <source>
        <strain evidence="3 4">A4</strain>
    </source>
</reference>
<keyword evidence="2" id="KW-1133">Transmembrane helix</keyword>
<sequence>MTLKHSISKKWQRVTESRYTIAFVVISIIQAITLITLQIRILSRNMDIFFSIFDQEECSFGQIFALLTFESFMFVIFNLYLLYFCLNAIFHQNFVQLYTIIVINGIEVILGIIQMIGVKVNVTKIESNCPNLQIDYTIKSYELPHIIALVIIAITMGALFFGKLSQQLDWDIYKKIGGDIEVRKRYKTILIFEMLLKIDLFFVILYGSITAPLVFYDFMTSYDQYSTGFKVIVFVCLSILILVFFFQALAYKSIRKEWKVGMIIFIIFWIFASLDFCFLTYGFGILMIQLGIYSWAILLCFLIICAILTFIYAIIVTRNFNKGLKKYLNKKKKTEQKESNILPDNYDDIKDVQDIENGSGAKAHSENEYNDPADILAKEEY</sequence>
<organism evidence="3 4">
    <name type="scientific">Rhizophagus irregularis</name>
    <dbReference type="NCBI Taxonomy" id="588596"/>
    <lineage>
        <taxon>Eukaryota</taxon>
        <taxon>Fungi</taxon>
        <taxon>Fungi incertae sedis</taxon>
        <taxon>Mucoromycota</taxon>
        <taxon>Glomeromycotina</taxon>
        <taxon>Glomeromycetes</taxon>
        <taxon>Glomerales</taxon>
        <taxon>Glomeraceae</taxon>
        <taxon>Rhizophagus</taxon>
    </lineage>
</organism>
<feature type="transmembrane region" description="Helical" evidence="2">
    <location>
        <begin position="21"/>
        <end position="43"/>
    </location>
</feature>
<protein>
    <recommendedName>
        <fullName evidence="5">Transmembrane protein</fullName>
    </recommendedName>
</protein>
<proteinExistence type="predicted"/>
<feature type="transmembrane region" description="Helical" evidence="2">
    <location>
        <begin position="63"/>
        <end position="85"/>
    </location>
</feature>
<dbReference type="VEuPathDB" id="FungiDB:RhiirA1_440729"/>
<dbReference type="EMBL" id="LLXI01000433">
    <property type="protein sequence ID" value="PKY46117.1"/>
    <property type="molecule type" value="Genomic_DNA"/>
</dbReference>
<feature type="transmembrane region" description="Helical" evidence="2">
    <location>
        <begin position="146"/>
        <end position="165"/>
    </location>
</feature>
<dbReference type="PANTHER" id="PTHR34391:SF2">
    <property type="entry name" value="TRP C-TERMINAL DOMAIN-CONTAINING PROTEIN"/>
    <property type="match status" value="1"/>
</dbReference>
<feature type="transmembrane region" description="Helical" evidence="2">
    <location>
        <begin position="97"/>
        <end position="117"/>
    </location>
</feature>
<keyword evidence="2" id="KW-0472">Membrane</keyword>
<dbReference type="GO" id="GO:0005794">
    <property type="term" value="C:Golgi apparatus"/>
    <property type="evidence" value="ECO:0007669"/>
    <property type="project" value="TreeGrafter"/>
</dbReference>
<keyword evidence="4" id="KW-1185">Reference proteome</keyword>
<comment type="caution">
    <text evidence="3">The sequence shown here is derived from an EMBL/GenBank/DDBJ whole genome shotgun (WGS) entry which is preliminary data.</text>
</comment>
<dbReference type="PANTHER" id="PTHR34391">
    <property type="entry name" value="UPF0658 GOLGI APPARATUS MEMBRANE PROTEIN C1952.10C-RELATED"/>
    <property type="match status" value="1"/>
</dbReference>
<feature type="transmembrane region" description="Helical" evidence="2">
    <location>
        <begin position="186"/>
        <end position="209"/>
    </location>
</feature>
<feature type="transmembrane region" description="Helical" evidence="2">
    <location>
        <begin position="292"/>
        <end position="316"/>
    </location>
</feature>
<dbReference type="VEuPathDB" id="FungiDB:FUN_020036"/>
<name>A0A2I1GHL7_9GLOM</name>
<dbReference type="VEuPathDB" id="FungiDB:RhiirFUN_018948"/>
<dbReference type="Proteomes" id="UP000234323">
    <property type="component" value="Unassembled WGS sequence"/>
</dbReference>
<feature type="transmembrane region" description="Helical" evidence="2">
    <location>
        <begin position="229"/>
        <end position="251"/>
    </location>
</feature>
<feature type="region of interest" description="Disordered" evidence="1">
    <location>
        <begin position="358"/>
        <end position="381"/>
    </location>
</feature>
<evidence type="ECO:0000313" key="4">
    <source>
        <dbReference type="Proteomes" id="UP000234323"/>
    </source>
</evidence>
<dbReference type="AlphaFoldDB" id="A0A2I1GHL7"/>
<accession>A0A2I1GHL7</accession>
<dbReference type="InterPro" id="IPR040410">
    <property type="entry name" value="UPF0658_Golgi"/>
</dbReference>
<feature type="transmembrane region" description="Helical" evidence="2">
    <location>
        <begin position="263"/>
        <end position="286"/>
    </location>
</feature>
<gene>
    <name evidence="3" type="ORF">RhiirA4_444152</name>
</gene>
<evidence type="ECO:0000256" key="2">
    <source>
        <dbReference type="SAM" id="Phobius"/>
    </source>
</evidence>
<evidence type="ECO:0000256" key="1">
    <source>
        <dbReference type="SAM" id="MobiDB-lite"/>
    </source>
</evidence>
<evidence type="ECO:0000313" key="3">
    <source>
        <dbReference type="EMBL" id="PKY46117.1"/>
    </source>
</evidence>